<keyword evidence="3" id="KW-0285">Flavoprotein</keyword>
<feature type="domain" description="Flavodoxin-like" evidence="9">
    <location>
        <begin position="86"/>
        <end position="235"/>
    </location>
</feature>
<keyword evidence="7" id="KW-0560">Oxidoreductase</keyword>
<dbReference type="PRINTS" id="PR00369">
    <property type="entry name" value="FLAVODOXIN"/>
</dbReference>
<comment type="cofactor">
    <cofactor evidence="2">
        <name>FAD</name>
        <dbReference type="ChEBI" id="CHEBI:57692"/>
    </cofactor>
</comment>
<feature type="domain" description="FAD-binding FR-type" evidence="10">
    <location>
        <begin position="286"/>
        <end position="521"/>
    </location>
</feature>
<dbReference type="InterPro" id="IPR029039">
    <property type="entry name" value="Flavoprotein-like_sf"/>
</dbReference>
<reference evidence="11" key="2">
    <citation type="submission" date="2020-02" db="EMBL/GenBank/DDBJ databases">
        <authorList>
            <person name="Gilchrist C.L.M."/>
            <person name="Chooi Y.-H."/>
        </authorList>
    </citation>
    <scope>NUCLEOTIDE SEQUENCE</scope>
    <source>
        <strain evidence="11">MST-FP2251</strain>
    </source>
</reference>
<dbReference type="Proteomes" id="UP001194746">
    <property type="component" value="Unassembled WGS sequence"/>
</dbReference>
<dbReference type="Gene3D" id="2.40.30.10">
    <property type="entry name" value="Translation factors"/>
    <property type="match status" value="1"/>
</dbReference>
<evidence type="ECO:0000256" key="3">
    <source>
        <dbReference type="ARBA" id="ARBA00022630"/>
    </source>
</evidence>
<evidence type="ECO:0000313" key="11">
    <source>
        <dbReference type="EMBL" id="KAF9888548.1"/>
    </source>
</evidence>
<protein>
    <recommendedName>
        <fullName evidence="13">NADPH--cytochrome P450 reductase</fullName>
    </recommendedName>
</protein>
<evidence type="ECO:0000259" key="9">
    <source>
        <dbReference type="PROSITE" id="PS50902"/>
    </source>
</evidence>
<dbReference type="Gene3D" id="3.40.50.360">
    <property type="match status" value="1"/>
</dbReference>
<dbReference type="InterPro" id="IPR017927">
    <property type="entry name" value="FAD-bd_FR_type"/>
</dbReference>
<accession>A0AAD4CLP4</accession>
<reference evidence="11" key="1">
    <citation type="journal article" date="2019" name="Beilstein J. Org. Chem.">
        <title>Nanangenines: drimane sesquiterpenoids as the dominant metabolite cohort of a novel Australian fungus, Aspergillus nanangensis.</title>
        <authorList>
            <person name="Lacey H.J."/>
            <person name="Gilchrist C.L.M."/>
            <person name="Crombie A."/>
            <person name="Kalaitzis J.A."/>
            <person name="Vuong D."/>
            <person name="Rutledge P.J."/>
            <person name="Turner P."/>
            <person name="Pitt J.I."/>
            <person name="Lacey E."/>
            <person name="Chooi Y.H."/>
            <person name="Piggott A.M."/>
        </authorList>
    </citation>
    <scope>NUCLEOTIDE SEQUENCE</scope>
    <source>
        <strain evidence="11">MST-FP2251</strain>
    </source>
</reference>
<evidence type="ECO:0000256" key="5">
    <source>
        <dbReference type="ARBA" id="ARBA00022827"/>
    </source>
</evidence>
<proteinExistence type="predicted"/>
<dbReference type="EMBL" id="VCAU01000045">
    <property type="protein sequence ID" value="KAF9888548.1"/>
    <property type="molecule type" value="Genomic_DNA"/>
</dbReference>
<dbReference type="SUPFAM" id="SSF52343">
    <property type="entry name" value="Ferredoxin reductase-like, C-terminal NADP-linked domain"/>
    <property type="match status" value="1"/>
</dbReference>
<dbReference type="Gene3D" id="1.20.990.10">
    <property type="entry name" value="NADPH-cytochrome p450 Reductase, Chain A, domain 3"/>
    <property type="match status" value="1"/>
</dbReference>
<dbReference type="InterPro" id="IPR001709">
    <property type="entry name" value="Flavoprot_Pyr_Nucl_cyt_Rdtase"/>
</dbReference>
<dbReference type="SUPFAM" id="SSF52218">
    <property type="entry name" value="Flavoproteins"/>
    <property type="match status" value="1"/>
</dbReference>
<evidence type="ECO:0000256" key="2">
    <source>
        <dbReference type="ARBA" id="ARBA00001974"/>
    </source>
</evidence>
<evidence type="ECO:0000313" key="12">
    <source>
        <dbReference type="Proteomes" id="UP001194746"/>
    </source>
</evidence>
<dbReference type="InterPro" id="IPR017938">
    <property type="entry name" value="Riboflavin_synthase-like_b-brl"/>
</dbReference>
<dbReference type="InterPro" id="IPR008254">
    <property type="entry name" value="Flavodoxin/NO_synth"/>
</dbReference>
<organism evidence="11 12">
    <name type="scientific">Aspergillus nanangensis</name>
    <dbReference type="NCBI Taxonomy" id="2582783"/>
    <lineage>
        <taxon>Eukaryota</taxon>
        <taxon>Fungi</taxon>
        <taxon>Dikarya</taxon>
        <taxon>Ascomycota</taxon>
        <taxon>Pezizomycotina</taxon>
        <taxon>Eurotiomycetes</taxon>
        <taxon>Eurotiomycetidae</taxon>
        <taxon>Eurotiales</taxon>
        <taxon>Aspergillaceae</taxon>
        <taxon>Aspergillus</taxon>
        <taxon>Aspergillus subgen. Circumdati</taxon>
    </lineage>
</organism>
<dbReference type="PANTHER" id="PTHR19384">
    <property type="entry name" value="NITRIC OXIDE SYNTHASE-RELATED"/>
    <property type="match status" value="1"/>
</dbReference>
<gene>
    <name evidence="11" type="ORF">FE257_008479</name>
</gene>
<dbReference type="InterPro" id="IPR023173">
    <property type="entry name" value="NADPH_Cyt_P450_Rdtase_alpha"/>
</dbReference>
<dbReference type="PRINTS" id="PR00371">
    <property type="entry name" value="FPNCR"/>
</dbReference>
<keyword evidence="4" id="KW-0288">FMN</keyword>
<dbReference type="Pfam" id="PF00175">
    <property type="entry name" value="NAD_binding_1"/>
    <property type="match status" value="1"/>
</dbReference>
<evidence type="ECO:0000259" key="10">
    <source>
        <dbReference type="PROSITE" id="PS51384"/>
    </source>
</evidence>
<dbReference type="GO" id="GO:0010181">
    <property type="term" value="F:FMN binding"/>
    <property type="evidence" value="ECO:0007669"/>
    <property type="project" value="InterPro"/>
</dbReference>
<dbReference type="PROSITE" id="PS51384">
    <property type="entry name" value="FAD_FR"/>
    <property type="match status" value="1"/>
</dbReference>
<dbReference type="Pfam" id="PF00667">
    <property type="entry name" value="FAD_binding_1"/>
    <property type="match status" value="1"/>
</dbReference>
<dbReference type="SUPFAM" id="SSF63380">
    <property type="entry name" value="Riboflavin synthase domain-like"/>
    <property type="match status" value="1"/>
</dbReference>
<evidence type="ECO:0000256" key="4">
    <source>
        <dbReference type="ARBA" id="ARBA00022643"/>
    </source>
</evidence>
<comment type="caution">
    <text evidence="11">The sequence shown here is derived from an EMBL/GenBank/DDBJ whole genome shotgun (WGS) entry which is preliminary data.</text>
</comment>
<evidence type="ECO:0000256" key="8">
    <source>
        <dbReference type="ARBA" id="ARBA00049342"/>
    </source>
</evidence>
<dbReference type="InterPro" id="IPR003097">
    <property type="entry name" value="CysJ-like_FAD-binding"/>
</dbReference>
<dbReference type="PANTHER" id="PTHR19384:SF108">
    <property type="entry name" value="NADPH--CYTOCHROME P450 REDUCTASE"/>
    <property type="match status" value="1"/>
</dbReference>
<comment type="catalytic activity">
    <reaction evidence="8">
        <text>2 oxidized [cytochrome P450] + NADPH = 2 reduced [cytochrome P450] + NADP(+) + H(+)</text>
        <dbReference type="Rhea" id="RHEA:24040"/>
        <dbReference type="Rhea" id="RHEA-COMP:14627"/>
        <dbReference type="Rhea" id="RHEA-COMP:14628"/>
        <dbReference type="ChEBI" id="CHEBI:15378"/>
        <dbReference type="ChEBI" id="CHEBI:55376"/>
        <dbReference type="ChEBI" id="CHEBI:57783"/>
        <dbReference type="ChEBI" id="CHEBI:58349"/>
        <dbReference type="ChEBI" id="CHEBI:60344"/>
        <dbReference type="EC" id="1.6.2.4"/>
    </reaction>
</comment>
<dbReference type="InterPro" id="IPR001433">
    <property type="entry name" value="OxRdtase_FAD/NAD-bd"/>
</dbReference>
<dbReference type="InterPro" id="IPR001094">
    <property type="entry name" value="Flavdoxin-like"/>
</dbReference>
<dbReference type="PROSITE" id="PS50902">
    <property type="entry name" value="FLAVODOXIN_LIKE"/>
    <property type="match status" value="1"/>
</dbReference>
<dbReference type="GO" id="GO:0050660">
    <property type="term" value="F:flavin adenine dinucleotide binding"/>
    <property type="evidence" value="ECO:0007669"/>
    <property type="project" value="TreeGrafter"/>
</dbReference>
<dbReference type="GO" id="GO:0005829">
    <property type="term" value="C:cytosol"/>
    <property type="evidence" value="ECO:0007669"/>
    <property type="project" value="TreeGrafter"/>
</dbReference>
<dbReference type="InterPro" id="IPR039261">
    <property type="entry name" value="FNR_nucleotide-bd"/>
</dbReference>
<name>A0AAD4CLP4_ASPNN</name>
<keyword evidence="12" id="KW-1185">Reference proteome</keyword>
<dbReference type="AlphaFoldDB" id="A0AAD4CLP4"/>
<sequence length="688" mass="76944">MKKAVHILESWPLDPHHIWRAAEWDDFLALVLFMLMSTVLLYDSSLFKNNSFHSLWYQCPQGANDQQTTSTEINIAQAAKNQERDIVIFYGTQSGTSYELARHLSRSIFQRFSKAAIVADLSDYDYDSFAALPPKVIVLFILSTYGEGDPPDNGIRFDEWLDKGLPQHPSGNLSNMHYAILGLGNSKYKHYNQFARKVHKRLEAAGGCAIMDLALADDSSGFTRGDYSEWSAQLVKVFVEQWKIPEQPRPYESVFEVESCGSPCDNEAISRPVYYQSGSKLIQSQSAIYSAKIVSVTNLTPQAQQTTLHVEIDTSHLPRVKYNVGDHLLIWPENSEEEIQRLCRILGIDNTEMHSPLQIQSKDSETKVCWPQPVTMHTLLKHHLDIAGLASKDLILYLKEFAPNNASQEALDQMARDYPHLSTTSSLNLAHILVTASGPTPTWKIPFSFLLENLSQLKPRPYSIASAPAVSPRQIALTVAVNKFNYGIEQSGLGLASGYFLGVQNSLIPAITGPEGLTGTNMWCSVRKSKFKPPASNTHPIIMVANGSGIAPFIGFLQHRLRKLEIEGGVGKMVLFYGCRDGTSLLYKDELHGMQCAFNGQFQLITAYSREGGGYVQDQVRVHEEEIQGLLLGEKANMYICGSVNMAGAVRDVLLNIMQKNEGWADDEARDFESAQLRMRKWQLDVWG</sequence>
<keyword evidence="5" id="KW-0274">FAD</keyword>
<dbReference type="GO" id="GO:0003958">
    <property type="term" value="F:NADPH-hemoprotein reductase activity"/>
    <property type="evidence" value="ECO:0007669"/>
    <property type="project" value="UniProtKB-EC"/>
</dbReference>
<evidence type="ECO:0000256" key="6">
    <source>
        <dbReference type="ARBA" id="ARBA00022857"/>
    </source>
</evidence>
<evidence type="ECO:0000256" key="7">
    <source>
        <dbReference type="ARBA" id="ARBA00023002"/>
    </source>
</evidence>
<evidence type="ECO:0008006" key="13">
    <source>
        <dbReference type="Google" id="ProtNLM"/>
    </source>
</evidence>
<dbReference type="Pfam" id="PF00258">
    <property type="entry name" value="Flavodoxin_1"/>
    <property type="match status" value="1"/>
</dbReference>
<comment type="cofactor">
    <cofactor evidence="1">
        <name>FMN</name>
        <dbReference type="ChEBI" id="CHEBI:58210"/>
    </cofactor>
</comment>
<dbReference type="Gene3D" id="3.40.50.80">
    <property type="entry name" value="Nucleotide-binding domain of ferredoxin-NADP reductase (FNR) module"/>
    <property type="match status" value="1"/>
</dbReference>
<evidence type="ECO:0000256" key="1">
    <source>
        <dbReference type="ARBA" id="ARBA00001917"/>
    </source>
</evidence>
<keyword evidence="6" id="KW-0521">NADP</keyword>